<organism evidence="1 2">
    <name type="scientific">Phakopsora pachyrhizi</name>
    <name type="common">Asian soybean rust disease fungus</name>
    <dbReference type="NCBI Taxonomy" id="170000"/>
    <lineage>
        <taxon>Eukaryota</taxon>
        <taxon>Fungi</taxon>
        <taxon>Dikarya</taxon>
        <taxon>Basidiomycota</taxon>
        <taxon>Pucciniomycotina</taxon>
        <taxon>Pucciniomycetes</taxon>
        <taxon>Pucciniales</taxon>
        <taxon>Phakopsoraceae</taxon>
        <taxon>Phakopsora</taxon>
    </lineage>
</organism>
<gene>
    <name evidence="1" type="ORF">PPACK8108_LOCUS8405</name>
</gene>
<comment type="caution">
    <text evidence="1">The sequence shown here is derived from an EMBL/GenBank/DDBJ whole genome shotgun (WGS) entry which is preliminary data.</text>
</comment>
<dbReference type="AlphaFoldDB" id="A0AAV0AWD9"/>
<protein>
    <submittedName>
        <fullName evidence="1">Expressed protein</fullName>
    </submittedName>
</protein>
<keyword evidence="2" id="KW-1185">Reference proteome</keyword>
<accession>A0AAV0AWD9</accession>
<reference evidence="1" key="1">
    <citation type="submission" date="2022-06" db="EMBL/GenBank/DDBJ databases">
        <authorList>
            <consortium name="SYNGENTA / RWTH Aachen University"/>
        </authorList>
    </citation>
    <scope>NUCLEOTIDE SEQUENCE</scope>
</reference>
<name>A0AAV0AWD9_PHAPC</name>
<dbReference type="Proteomes" id="UP001153365">
    <property type="component" value="Unassembled WGS sequence"/>
</dbReference>
<sequence length="187" mass="22531">MNEIINIFLDDQVVVDDYNGYDDEDEILREEKRLDRENRVKRSLEESLGYKAIDEKWFKENIRDYKVKIIDGDRDETEGLSESLDRLIEIVNYRYSIKKDYETIIRFIEKRALREVEDDDDRVGRYQGLSEEKFEKRKNLLIPGEVIDSRFDESSFNSHENNRKFLSLIEVYESMGLIGWIVDWLIR</sequence>
<proteinExistence type="predicted"/>
<evidence type="ECO:0000313" key="1">
    <source>
        <dbReference type="EMBL" id="CAH7673533.1"/>
    </source>
</evidence>
<evidence type="ECO:0000313" key="2">
    <source>
        <dbReference type="Proteomes" id="UP001153365"/>
    </source>
</evidence>
<dbReference type="EMBL" id="CALTRL010001738">
    <property type="protein sequence ID" value="CAH7673533.1"/>
    <property type="molecule type" value="Genomic_DNA"/>
</dbReference>